<keyword evidence="10" id="KW-1185">Reference proteome</keyword>
<comment type="cofactor">
    <cofactor evidence="1">
        <name>heme</name>
        <dbReference type="ChEBI" id="CHEBI:30413"/>
    </cofactor>
</comment>
<evidence type="ECO:0000256" key="3">
    <source>
        <dbReference type="ARBA" id="ARBA00022617"/>
    </source>
</evidence>
<organism evidence="9 10">
    <name type="scientific">Asterophora parasitica</name>
    <dbReference type="NCBI Taxonomy" id="117018"/>
    <lineage>
        <taxon>Eukaryota</taxon>
        <taxon>Fungi</taxon>
        <taxon>Dikarya</taxon>
        <taxon>Basidiomycota</taxon>
        <taxon>Agaricomycotina</taxon>
        <taxon>Agaricomycetes</taxon>
        <taxon>Agaricomycetidae</taxon>
        <taxon>Agaricales</taxon>
        <taxon>Tricholomatineae</taxon>
        <taxon>Lyophyllaceae</taxon>
        <taxon>Asterophora</taxon>
    </lineage>
</organism>
<dbReference type="GO" id="GO:0004497">
    <property type="term" value="F:monooxygenase activity"/>
    <property type="evidence" value="ECO:0007669"/>
    <property type="project" value="UniProtKB-KW"/>
</dbReference>
<dbReference type="PANTHER" id="PTHR24287">
    <property type="entry name" value="P450, PUTATIVE (EUROFUNG)-RELATED"/>
    <property type="match status" value="1"/>
</dbReference>
<proteinExistence type="inferred from homology"/>
<evidence type="ECO:0000313" key="10">
    <source>
        <dbReference type="Proteomes" id="UP000775547"/>
    </source>
</evidence>
<dbReference type="GO" id="GO:0020037">
    <property type="term" value="F:heme binding"/>
    <property type="evidence" value="ECO:0007669"/>
    <property type="project" value="InterPro"/>
</dbReference>
<keyword evidence="6" id="KW-0408">Iron</keyword>
<gene>
    <name evidence="9" type="ORF">DXG03_006581</name>
</gene>
<accession>A0A9P7G7G7</accession>
<comment type="similarity">
    <text evidence="2">Belongs to the cytochrome P450 family.</text>
</comment>
<sequence length="246" mass="27875">MSRTHSSRRTVDSRQGTPLISRQELASRFTLDSATEFLFGNDVGSLSAGLTYPPPSLSYPHSPSYTEEHPSNRFVNAFLAGQTLISLRSRYGPSWALVEFWRDEVRPHRAVVDELVEPILEEALRNNRARTADAGQDLKDKLDEGDERNGGTLLDHLVRQTQDRQILKDELINLLVAARDTTGSTLTFAMYMLTQHPAIVKRLREEILLTVGSTSRPTYEQIKDLKYMRAFINGQFYVSCNMALED</sequence>
<keyword evidence="4" id="KW-0479">Metal-binding</keyword>
<dbReference type="GO" id="GO:0005506">
    <property type="term" value="F:iron ion binding"/>
    <property type="evidence" value="ECO:0007669"/>
    <property type="project" value="InterPro"/>
</dbReference>
<keyword evidence="7" id="KW-0503">Monooxygenase</keyword>
<evidence type="ECO:0000256" key="4">
    <source>
        <dbReference type="ARBA" id="ARBA00022723"/>
    </source>
</evidence>
<keyword evidence="5" id="KW-0560">Oxidoreductase</keyword>
<comment type="caution">
    <text evidence="9">The sequence shown here is derived from an EMBL/GenBank/DDBJ whole genome shotgun (WGS) entry which is preliminary data.</text>
</comment>
<keyword evidence="3" id="KW-0349">Heme</keyword>
<feature type="region of interest" description="Disordered" evidence="8">
    <location>
        <begin position="131"/>
        <end position="151"/>
    </location>
</feature>
<dbReference type="SUPFAM" id="SSF48264">
    <property type="entry name" value="Cytochrome P450"/>
    <property type="match status" value="1"/>
</dbReference>
<reference evidence="9" key="2">
    <citation type="submission" date="2021-10" db="EMBL/GenBank/DDBJ databases">
        <title>Phylogenomics reveals ancestral predisposition of the termite-cultivated fungus Termitomyces towards a domesticated lifestyle.</title>
        <authorList>
            <person name="Auxier B."/>
            <person name="Grum-Grzhimaylo A."/>
            <person name="Cardenas M.E."/>
            <person name="Lodge J.D."/>
            <person name="Laessoe T."/>
            <person name="Pedersen O."/>
            <person name="Smith M.E."/>
            <person name="Kuyper T.W."/>
            <person name="Franco-Molano E.A."/>
            <person name="Baroni T.J."/>
            <person name="Aanen D.K."/>
        </authorList>
    </citation>
    <scope>NUCLEOTIDE SEQUENCE</scope>
    <source>
        <strain evidence="9">AP01</strain>
        <tissue evidence="9">Mycelium</tissue>
    </source>
</reference>
<evidence type="ECO:0000256" key="6">
    <source>
        <dbReference type="ARBA" id="ARBA00023004"/>
    </source>
</evidence>
<dbReference type="Gene3D" id="1.10.630.10">
    <property type="entry name" value="Cytochrome P450"/>
    <property type="match status" value="1"/>
</dbReference>
<dbReference type="OrthoDB" id="1470350at2759"/>
<dbReference type="Pfam" id="PF00067">
    <property type="entry name" value="p450"/>
    <property type="match status" value="1"/>
</dbReference>
<protein>
    <recommendedName>
        <fullName evidence="11">Cytochrome P450</fullName>
    </recommendedName>
</protein>
<dbReference type="InterPro" id="IPR047146">
    <property type="entry name" value="Cyt_P450_E_CYP52_fungi"/>
</dbReference>
<dbReference type="InterPro" id="IPR036396">
    <property type="entry name" value="Cyt_P450_sf"/>
</dbReference>
<name>A0A9P7G7G7_9AGAR</name>
<reference evidence="9" key="1">
    <citation type="submission" date="2020-07" db="EMBL/GenBank/DDBJ databases">
        <authorList>
            <person name="Nieuwenhuis M."/>
            <person name="Van De Peppel L.J.J."/>
        </authorList>
    </citation>
    <scope>NUCLEOTIDE SEQUENCE</scope>
    <source>
        <strain evidence="9">AP01</strain>
        <tissue evidence="9">Mycelium</tissue>
    </source>
</reference>
<evidence type="ECO:0000256" key="5">
    <source>
        <dbReference type="ARBA" id="ARBA00023002"/>
    </source>
</evidence>
<evidence type="ECO:0000256" key="1">
    <source>
        <dbReference type="ARBA" id="ARBA00001971"/>
    </source>
</evidence>
<evidence type="ECO:0000313" key="9">
    <source>
        <dbReference type="EMBL" id="KAG5645279.1"/>
    </source>
</evidence>
<dbReference type="Proteomes" id="UP000775547">
    <property type="component" value="Unassembled WGS sequence"/>
</dbReference>
<evidence type="ECO:0008006" key="11">
    <source>
        <dbReference type="Google" id="ProtNLM"/>
    </source>
</evidence>
<evidence type="ECO:0000256" key="8">
    <source>
        <dbReference type="SAM" id="MobiDB-lite"/>
    </source>
</evidence>
<dbReference type="AlphaFoldDB" id="A0A9P7G7G7"/>
<evidence type="ECO:0000256" key="7">
    <source>
        <dbReference type="ARBA" id="ARBA00023033"/>
    </source>
</evidence>
<dbReference type="EMBL" id="JABCKV010000044">
    <property type="protein sequence ID" value="KAG5645279.1"/>
    <property type="molecule type" value="Genomic_DNA"/>
</dbReference>
<dbReference type="GO" id="GO:0016705">
    <property type="term" value="F:oxidoreductase activity, acting on paired donors, with incorporation or reduction of molecular oxygen"/>
    <property type="evidence" value="ECO:0007669"/>
    <property type="project" value="InterPro"/>
</dbReference>
<evidence type="ECO:0000256" key="2">
    <source>
        <dbReference type="ARBA" id="ARBA00010617"/>
    </source>
</evidence>
<dbReference type="InterPro" id="IPR001128">
    <property type="entry name" value="Cyt_P450"/>
</dbReference>
<dbReference type="PANTHER" id="PTHR24287:SF1">
    <property type="entry name" value="P450, PUTATIVE (EUROFUNG)-RELATED"/>
    <property type="match status" value="1"/>
</dbReference>